<organism evidence="2">
    <name type="scientific">Telmatobacter sp. DSM 110680</name>
    <dbReference type="NCBI Taxonomy" id="3036704"/>
    <lineage>
        <taxon>Bacteria</taxon>
        <taxon>Pseudomonadati</taxon>
        <taxon>Acidobacteriota</taxon>
        <taxon>Terriglobia</taxon>
        <taxon>Terriglobales</taxon>
        <taxon>Acidobacteriaceae</taxon>
        <taxon>Telmatobacter</taxon>
    </lineage>
</organism>
<dbReference type="Gene3D" id="3.40.50.1820">
    <property type="entry name" value="alpha/beta hydrolase"/>
    <property type="match status" value="1"/>
</dbReference>
<dbReference type="PANTHER" id="PTHR46623:SF6">
    <property type="entry name" value="ALPHA_BETA-HYDROLASES SUPERFAMILY PROTEIN"/>
    <property type="match status" value="1"/>
</dbReference>
<name>A0AAU7DDV0_9BACT</name>
<dbReference type="Pfam" id="PF01738">
    <property type="entry name" value="DLH"/>
    <property type="match status" value="1"/>
</dbReference>
<dbReference type="InterPro" id="IPR051049">
    <property type="entry name" value="Dienelactone_hydrolase-like"/>
</dbReference>
<accession>A0AAU7DDV0</accession>
<dbReference type="AlphaFoldDB" id="A0AAU7DDV0"/>
<feature type="domain" description="Dienelactone hydrolase" evidence="1">
    <location>
        <begin position="15"/>
        <end position="222"/>
    </location>
</feature>
<gene>
    <name evidence="2" type="ORF">P8935_16715</name>
</gene>
<evidence type="ECO:0000313" key="2">
    <source>
        <dbReference type="EMBL" id="XBH16207.1"/>
    </source>
</evidence>
<sequence>MSETVKLKSADGHELDAYVARPDEEPIAGLIVIQEIFGVNRHIRSVTDSYARDGFLALAPALFDRVERGVELSYEGPDAQKGVALLQKLDTSKSLEDVDAALQYVRQQTGKQSGVIGYCYGGLLAWLSATRLHPNAAVGYYAGRIGNFAEENPTAPVQLHFGRLDTHIPAEQVDNVLAAHPEVEINWYENAGHGFNCDMRASYNAEASALARSRALAFLKKHLT</sequence>
<keyword evidence="2" id="KW-0378">Hydrolase</keyword>
<evidence type="ECO:0000259" key="1">
    <source>
        <dbReference type="Pfam" id="PF01738"/>
    </source>
</evidence>
<dbReference type="PANTHER" id="PTHR46623">
    <property type="entry name" value="CARBOXYMETHYLENEBUTENOLIDASE-RELATED"/>
    <property type="match status" value="1"/>
</dbReference>
<dbReference type="InterPro" id="IPR002925">
    <property type="entry name" value="Dienelactn_hydro"/>
</dbReference>
<dbReference type="RefSeq" id="WP_348261434.1">
    <property type="nucleotide sequence ID" value="NZ_CP121196.1"/>
</dbReference>
<reference evidence="2" key="1">
    <citation type="submission" date="2023-03" db="EMBL/GenBank/DDBJ databases">
        <title>Edaphobacter sp.</title>
        <authorList>
            <person name="Huber K.J."/>
            <person name="Papendorf J."/>
            <person name="Pilke C."/>
            <person name="Bunk B."/>
            <person name="Sproeer C."/>
            <person name="Pester M."/>
        </authorList>
    </citation>
    <scope>NUCLEOTIDE SEQUENCE</scope>
    <source>
        <strain evidence="2">DSM 110680</strain>
    </source>
</reference>
<dbReference type="GO" id="GO:0016787">
    <property type="term" value="F:hydrolase activity"/>
    <property type="evidence" value="ECO:0007669"/>
    <property type="project" value="UniProtKB-KW"/>
</dbReference>
<protein>
    <submittedName>
        <fullName evidence="2">Dienelactone hydrolase family protein</fullName>
        <ecNumber evidence="2">3.1.-.-</ecNumber>
    </submittedName>
</protein>
<dbReference type="InterPro" id="IPR029058">
    <property type="entry name" value="AB_hydrolase_fold"/>
</dbReference>
<dbReference type="EC" id="3.1.-.-" evidence="2"/>
<dbReference type="SUPFAM" id="SSF53474">
    <property type="entry name" value="alpha/beta-Hydrolases"/>
    <property type="match status" value="1"/>
</dbReference>
<proteinExistence type="predicted"/>
<dbReference type="EMBL" id="CP121196">
    <property type="protein sequence ID" value="XBH16207.1"/>
    <property type="molecule type" value="Genomic_DNA"/>
</dbReference>